<dbReference type="Pfam" id="PF04937">
    <property type="entry name" value="DUF659"/>
    <property type="match status" value="1"/>
</dbReference>
<evidence type="ECO:0000313" key="21">
    <source>
        <dbReference type="EMBL" id="SPD25584.1"/>
    </source>
</evidence>
<dbReference type="InterPro" id="IPR007021">
    <property type="entry name" value="DUF659"/>
</dbReference>
<evidence type="ECO:0000256" key="1">
    <source>
        <dbReference type="ARBA" id="ARBA00001974"/>
    </source>
</evidence>
<evidence type="ECO:0000256" key="11">
    <source>
        <dbReference type="ARBA" id="ARBA00023002"/>
    </source>
</evidence>
<keyword evidence="14" id="KW-0539">Nucleus</keyword>
<feature type="compositionally biased region" description="Acidic residues" evidence="18">
    <location>
        <begin position="753"/>
        <end position="763"/>
    </location>
</feature>
<evidence type="ECO:0000256" key="9">
    <source>
        <dbReference type="ARBA" id="ARBA00022833"/>
    </source>
</evidence>
<evidence type="ECO:0000256" key="19">
    <source>
        <dbReference type="SAM" id="Phobius"/>
    </source>
</evidence>
<keyword evidence="7 16" id="KW-0863">Zinc-finger</keyword>
<feature type="compositionally biased region" description="Polar residues" evidence="18">
    <location>
        <begin position="783"/>
        <end position="795"/>
    </location>
</feature>
<evidence type="ECO:0000256" key="12">
    <source>
        <dbReference type="ARBA" id="ARBA00023070"/>
    </source>
</evidence>
<dbReference type="GO" id="GO:0050660">
    <property type="term" value="F:flavin adenine dinucleotide binding"/>
    <property type="evidence" value="ECO:0007669"/>
    <property type="project" value="InterPro"/>
</dbReference>
<comment type="catalytic activity">
    <reaction evidence="15">
        <text>indole-3-pyruvate + NADPH + O2 + H(+) = (indol-3-yl)acetate + CO2 + NADP(+) + H2O</text>
        <dbReference type="Rhea" id="RHEA:34331"/>
        <dbReference type="ChEBI" id="CHEBI:15377"/>
        <dbReference type="ChEBI" id="CHEBI:15378"/>
        <dbReference type="ChEBI" id="CHEBI:15379"/>
        <dbReference type="ChEBI" id="CHEBI:16526"/>
        <dbReference type="ChEBI" id="CHEBI:17640"/>
        <dbReference type="ChEBI" id="CHEBI:30854"/>
        <dbReference type="ChEBI" id="CHEBI:57783"/>
        <dbReference type="ChEBI" id="CHEBI:58349"/>
        <dbReference type="EC" id="1.14.13.168"/>
    </reaction>
</comment>
<dbReference type="PROSITE" id="PS50808">
    <property type="entry name" value="ZF_BED"/>
    <property type="match status" value="1"/>
</dbReference>
<dbReference type="InterPro" id="IPR003656">
    <property type="entry name" value="Znf_BED"/>
</dbReference>
<dbReference type="Pfam" id="PF00743">
    <property type="entry name" value="FMO-like"/>
    <property type="match status" value="1"/>
</dbReference>
<comment type="similarity">
    <text evidence="4 17">Belongs to the FMO family.</text>
</comment>
<keyword evidence="10" id="KW-0521">NADP</keyword>
<keyword evidence="13" id="KW-0238">DNA-binding</keyword>
<evidence type="ECO:0000256" key="18">
    <source>
        <dbReference type="SAM" id="MobiDB-lite"/>
    </source>
</evidence>
<evidence type="ECO:0000259" key="20">
    <source>
        <dbReference type="PROSITE" id="PS50808"/>
    </source>
</evidence>
<keyword evidence="6" id="KW-0479">Metal-binding</keyword>
<dbReference type="SUPFAM" id="SSF53098">
    <property type="entry name" value="Ribonuclease H-like"/>
    <property type="match status" value="1"/>
</dbReference>
<dbReference type="PRINTS" id="PR00469">
    <property type="entry name" value="PNDRDTASEII"/>
</dbReference>
<dbReference type="InterPro" id="IPR020946">
    <property type="entry name" value="Flavin_mOase-like"/>
</dbReference>
<keyword evidence="9" id="KW-0862">Zinc</keyword>
<protein>
    <recommendedName>
        <fullName evidence="17">Flavin-containing monooxygenase</fullName>
        <ecNumber evidence="17">1.-.-.-</ecNumber>
    </recommendedName>
</protein>
<dbReference type="GO" id="GO:0003677">
    <property type="term" value="F:DNA binding"/>
    <property type="evidence" value="ECO:0007669"/>
    <property type="project" value="UniProtKB-KW"/>
</dbReference>
<dbReference type="Pfam" id="PF05699">
    <property type="entry name" value="Dimer_Tnp_hAT"/>
    <property type="match status" value="1"/>
</dbReference>
<dbReference type="PRINTS" id="PR00368">
    <property type="entry name" value="FADPNR"/>
</dbReference>
<evidence type="ECO:0000256" key="6">
    <source>
        <dbReference type="ARBA" id="ARBA00022723"/>
    </source>
</evidence>
<evidence type="ECO:0000256" key="16">
    <source>
        <dbReference type="PROSITE-ProRule" id="PRU00027"/>
    </source>
</evidence>
<evidence type="ECO:0000256" key="17">
    <source>
        <dbReference type="RuleBase" id="RU361177"/>
    </source>
</evidence>
<dbReference type="Pfam" id="PF02892">
    <property type="entry name" value="zf-BED"/>
    <property type="match status" value="1"/>
</dbReference>
<evidence type="ECO:0000256" key="5">
    <source>
        <dbReference type="ARBA" id="ARBA00022630"/>
    </source>
</evidence>
<keyword evidence="11 17" id="KW-0560">Oxidoreductase</keyword>
<comment type="pathway">
    <text evidence="3">Plant hormone metabolism; auxin biosynthesis.</text>
</comment>
<dbReference type="GO" id="GO:0005634">
    <property type="term" value="C:nucleus"/>
    <property type="evidence" value="ECO:0007669"/>
    <property type="project" value="UniProtKB-SubCell"/>
</dbReference>
<evidence type="ECO:0000256" key="8">
    <source>
        <dbReference type="ARBA" id="ARBA00022827"/>
    </source>
</evidence>
<evidence type="ECO:0000256" key="7">
    <source>
        <dbReference type="ARBA" id="ARBA00022771"/>
    </source>
</evidence>
<dbReference type="InterPro" id="IPR012337">
    <property type="entry name" value="RNaseH-like_sf"/>
</dbReference>
<sequence length="1446" mass="162014">MEKLELPAEKALVVIVGAGPSGLATAACLTRHSIPYVILEREDCYASLWKKRTYDRLGLHLAKEFCSLPFMPHPPTSPTFLSKDAFLRYIDDYVSHFDINPRYCRYVESAFYDKAENKWRVEAKNTIEGKVEVYVAELLVVATGENSEGNIPDIPGLDSFKGEMVHSKQYQSGLKYQDKDVLVVGCGNSGMEIAYDVSNFSGHPCIVVRGPFHVLTKESVHRGMSLLKYLPTYLVDSLTLMHANFTYGNLSKYGIHRPKIGPFSQKASTGRSPVIDVGTIKKIKEGEIQVVPGIVKINEDSVVFKDGTERKFDAIVFATGYKSSANNWLKDYGYALDEDGMPKNRFPAHWKGENGLYCAGLSKRGLFGAATDAQTIADDINKLDNLSQSLQGDPVARQQLIPIKLLSSKPKGFQVPFWGPNLIGIELVVNIVNDTSVILVELDIGCNNGVKGCNGSNRNSTLVLQHGNEFTYADWTWRDEKAFDIQSWGSNGSYQRRTVLPMLQPERLAKAFTLGSVLYNPFRSGRNGRKISYRYANRYESPPCSTSANIPARFARFGPFRAVPACSGRSELQSTSLGLSSVLISSTAPPVRLHGSPTKPPPAPAVPPLSVSSVLISSTAPPVRLHGSPTKPPPAPAVQIFRFGINMAENSFGSSTASAPARSDDPAWAHARVVPEARNNTICLYCNKLIKGGGITRLKYHLAGIRGQVESCKSAPDDVKWQMKQLVEDLNKSKQTKRKINAEIARPYGDPIDIDEEEEEEGGDVVARSVSQSVGKRDKGKGIQSTSGKKGSGIQNYFAPRTTPGAQPSIKSALASKAMVDKAKMAWSKWWFDSNISFNAANSVYYQPAIDAIASIGPGFKGPTYQELRGPLLRNNVREVNDFMVDIKNDWKEYGCSVMSDGWTNQKQQPIMNFLVYCPRGTMFLKSLDTSGLRKDAETLFGIFDTVVQEIGVEHIVQFITDNDSSYKAAGKKLMLKYPALFWSPCAAHCLDLMLENIADRRYFPIIDDTVRKAKHVTKYIYNHGWVLDLMRSKYTNGRELCRPAITRFATNFLSLQCFIKFKKELRQMFTSDEWVESAYAKSVVGKEVAKIVLEDHEFWSQCHHIVKVTEPLVRVLRLVDGDEKPAMGYLYEAMDRAKEEIKVRMKHKVSLYGPYVQVINARWDKQLYSHLHAAGCFLNPAIYFRPTFTKKNEVHRGLISTITRLVRDPEIQDKISSQLDEYKKSIGDFGMSLAIRQREKLNPVSWWEQFGLGTPELRTFAIRVLSQCCSATGCERNWSIFEDVHSKRRNRLEHKRINDVVFVRYNLKLRERNIRRTKNTFDPISLDNIDLMAEWVAEEPGLLDEDDLNLDNLDAPIAPMNVEDDDEVIVLNEDITEDDRVVKENHRRVLGRSFDTPCDTPADSVNPFAVDADDAFAVDADDAVMLLMIMMFLILGNLISSNVKT</sequence>
<comment type="cofactor">
    <cofactor evidence="1 17">
        <name>FAD</name>
        <dbReference type="ChEBI" id="CHEBI:57692"/>
    </cofactor>
</comment>
<accession>A0A2N9IMS2</accession>
<feature type="transmembrane region" description="Helical" evidence="19">
    <location>
        <begin position="1424"/>
        <end position="1441"/>
    </location>
</feature>
<dbReference type="InterPro" id="IPR008906">
    <property type="entry name" value="HATC_C_dom"/>
</dbReference>
<dbReference type="InterPro" id="IPR036188">
    <property type="entry name" value="FAD/NAD-bd_sf"/>
</dbReference>
<dbReference type="Gene3D" id="3.50.50.60">
    <property type="entry name" value="FAD/NAD(P)-binding domain"/>
    <property type="match status" value="1"/>
</dbReference>
<dbReference type="PROSITE" id="PS51257">
    <property type="entry name" value="PROKAR_LIPOPROTEIN"/>
    <property type="match status" value="1"/>
</dbReference>
<dbReference type="GO" id="GO:0046983">
    <property type="term" value="F:protein dimerization activity"/>
    <property type="evidence" value="ECO:0007669"/>
    <property type="project" value="InterPro"/>
</dbReference>
<comment type="subcellular location">
    <subcellularLocation>
        <location evidence="2">Nucleus</location>
    </subcellularLocation>
</comment>
<name>A0A2N9IMS2_FAGSY</name>
<dbReference type="PANTHER" id="PTHR43539">
    <property type="entry name" value="FLAVIN-BINDING MONOOXYGENASE-LIKE PROTEIN (AFU_ORTHOLOGUE AFUA_4G09220)"/>
    <property type="match status" value="1"/>
</dbReference>
<dbReference type="SUPFAM" id="SSF51905">
    <property type="entry name" value="FAD/NAD(P)-binding domain"/>
    <property type="match status" value="2"/>
</dbReference>
<dbReference type="GO" id="GO:0050661">
    <property type="term" value="F:NADP binding"/>
    <property type="evidence" value="ECO:0007669"/>
    <property type="project" value="InterPro"/>
</dbReference>
<evidence type="ECO:0000256" key="2">
    <source>
        <dbReference type="ARBA" id="ARBA00004123"/>
    </source>
</evidence>
<dbReference type="GO" id="GO:0004499">
    <property type="term" value="F:N,N-dimethylaniline monooxygenase activity"/>
    <property type="evidence" value="ECO:0007669"/>
    <property type="project" value="InterPro"/>
</dbReference>
<dbReference type="GO" id="GO:0009851">
    <property type="term" value="P:auxin biosynthetic process"/>
    <property type="evidence" value="ECO:0007669"/>
    <property type="project" value="UniProtKB-KW"/>
</dbReference>
<organism evidence="21">
    <name type="scientific">Fagus sylvatica</name>
    <name type="common">Beechnut</name>
    <dbReference type="NCBI Taxonomy" id="28930"/>
    <lineage>
        <taxon>Eukaryota</taxon>
        <taxon>Viridiplantae</taxon>
        <taxon>Streptophyta</taxon>
        <taxon>Embryophyta</taxon>
        <taxon>Tracheophyta</taxon>
        <taxon>Spermatophyta</taxon>
        <taxon>Magnoliopsida</taxon>
        <taxon>eudicotyledons</taxon>
        <taxon>Gunneridae</taxon>
        <taxon>Pentapetalae</taxon>
        <taxon>rosids</taxon>
        <taxon>fabids</taxon>
        <taxon>Fagales</taxon>
        <taxon>Fagaceae</taxon>
        <taxon>Fagus</taxon>
    </lineage>
</organism>
<keyword evidence="19" id="KW-0472">Membrane</keyword>
<evidence type="ECO:0000256" key="3">
    <source>
        <dbReference type="ARBA" id="ARBA00004814"/>
    </source>
</evidence>
<dbReference type="GO" id="GO:0008270">
    <property type="term" value="F:zinc ion binding"/>
    <property type="evidence" value="ECO:0007669"/>
    <property type="project" value="UniProtKB-KW"/>
</dbReference>
<keyword evidence="8 17" id="KW-0274">FAD</keyword>
<evidence type="ECO:0000256" key="14">
    <source>
        <dbReference type="ARBA" id="ARBA00023242"/>
    </source>
</evidence>
<evidence type="ECO:0000256" key="10">
    <source>
        <dbReference type="ARBA" id="ARBA00022857"/>
    </source>
</evidence>
<evidence type="ECO:0000256" key="15">
    <source>
        <dbReference type="ARBA" id="ARBA00047707"/>
    </source>
</evidence>
<keyword evidence="19" id="KW-1133">Transmembrane helix</keyword>
<feature type="region of interest" description="Disordered" evidence="18">
    <location>
        <begin position="753"/>
        <end position="795"/>
    </location>
</feature>
<feature type="domain" description="BED-type" evidence="20">
    <location>
        <begin position="662"/>
        <end position="719"/>
    </location>
</feature>
<keyword evidence="5 17" id="KW-0285">Flavoprotein</keyword>
<keyword evidence="12" id="KW-0073">Auxin biosynthesis</keyword>
<gene>
    <name evidence="21" type="ORF">FSB_LOCUS53466</name>
</gene>
<evidence type="ECO:0000256" key="13">
    <source>
        <dbReference type="ARBA" id="ARBA00023125"/>
    </source>
</evidence>
<dbReference type="GO" id="GO:0103075">
    <property type="term" value="F:indole-3-pyruvate monooxygenase activity"/>
    <property type="evidence" value="ECO:0007669"/>
    <property type="project" value="UniProtKB-EC"/>
</dbReference>
<dbReference type="EMBL" id="OIVN01006123">
    <property type="protein sequence ID" value="SPD25584.1"/>
    <property type="molecule type" value="Genomic_DNA"/>
</dbReference>
<dbReference type="EC" id="1.-.-.-" evidence="17"/>
<evidence type="ECO:0000256" key="4">
    <source>
        <dbReference type="ARBA" id="ARBA00009183"/>
    </source>
</evidence>
<reference evidence="21" key="1">
    <citation type="submission" date="2018-02" db="EMBL/GenBank/DDBJ databases">
        <authorList>
            <person name="Cohen D.B."/>
            <person name="Kent A.D."/>
        </authorList>
    </citation>
    <scope>NUCLEOTIDE SEQUENCE</scope>
</reference>
<proteinExistence type="inferred from homology"/>
<dbReference type="InterPro" id="IPR050982">
    <property type="entry name" value="Auxin_biosynth/cation_transpt"/>
</dbReference>
<keyword evidence="19" id="KW-0812">Transmembrane</keyword>
<dbReference type="PANTHER" id="PTHR43539:SF9">
    <property type="entry name" value="INDOLE-3-PYRUVATE MONOOXYGENASE YUCCA11-RELATED"/>
    <property type="match status" value="1"/>
</dbReference>
<keyword evidence="17" id="KW-0503">Monooxygenase</keyword>